<feature type="compositionally biased region" description="Basic and acidic residues" evidence="1">
    <location>
        <begin position="7"/>
        <end position="29"/>
    </location>
</feature>
<keyword evidence="3" id="KW-1185">Reference proteome</keyword>
<dbReference type="EMBL" id="RFFG01000021">
    <property type="protein sequence ID" value="RMI44065.1"/>
    <property type="molecule type" value="Genomic_DNA"/>
</dbReference>
<proteinExistence type="predicted"/>
<sequence>MPIQPRRGADRDAPPTRAETKSHTDDQRLADLREEFRGHRIWRSPRWDGGLGCWIATLHDPMQGVDPTVIRDTADQLRNALLEERELAERRGDRR</sequence>
<reference evidence="2 3" key="1">
    <citation type="submission" date="2018-10" db="EMBL/GenBank/DDBJ databases">
        <title>Isolation from soil.</title>
        <authorList>
            <person name="Hu J."/>
        </authorList>
    </citation>
    <scope>NUCLEOTIDE SEQUENCE [LARGE SCALE GENOMIC DNA]</scope>
    <source>
        <strain evidence="2 3">NEAU-Ht49</strain>
    </source>
</reference>
<organism evidence="2 3">
    <name type="scientific">Actinomadura harenae</name>
    <dbReference type="NCBI Taxonomy" id="2483351"/>
    <lineage>
        <taxon>Bacteria</taxon>
        <taxon>Bacillati</taxon>
        <taxon>Actinomycetota</taxon>
        <taxon>Actinomycetes</taxon>
        <taxon>Streptosporangiales</taxon>
        <taxon>Thermomonosporaceae</taxon>
        <taxon>Actinomadura</taxon>
    </lineage>
</organism>
<comment type="caution">
    <text evidence="2">The sequence shown here is derived from an EMBL/GenBank/DDBJ whole genome shotgun (WGS) entry which is preliminary data.</text>
</comment>
<protein>
    <submittedName>
        <fullName evidence="2">Uncharacterized protein</fullName>
    </submittedName>
</protein>
<dbReference type="RefSeq" id="WP_122194842.1">
    <property type="nucleotide sequence ID" value="NZ_JBHSKC010000025.1"/>
</dbReference>
<dbReference type="AlphaFoldDB" id="A0A3M2M6C7"/>
<evidence type="ECO:0000313" key="2">
    <source>
        <dbReference type="EMBL" id="RMI44065.1"/>
    </source>
</evidence>
<name>A0A3M2M6C7_9ACTN</name>
<feature type="region of interest" description="Disordered" evidence="1">
    <location>
        <begin position="1"/>
        <end position="29"/>
    </location>
</feature>
<dbReference type="Proteomes" id="UP000282674">
    <property type="component" value="Unassembled WGS sequence"/>
</dbReference>
<evidence type="ECO:0000256" key="1">
    <source>
        <dbReference type="SAM" id="MobiDB-lite"/>
    </source>
</evidence>
<evidence type="ECO:0000313" key="3">
    <source>
        <dbReference type="Proteomes" id="UP000282674"/>
    </source>
</evidence>
<gene>
    <name evidence="2" type="ORF">EBO15_14185</name>
</gene>
<accession>A0A3M2M6C7</accession>
<dbReference type="OrthoDB" id="3479897at2"/>